<dbReference type="AlphaFoldDB" id="A0A1G5S4Y4"/>
<protein>
    <submittedName>
        <fullName evidence="1">Uncharacterized protein</fullName>
    </submittedName>
</protein>
<dbReference type="STRING" id="1120920.SAMN03080599_02664"/>
<evidence type="ECO:0000313" key="2">
    <source>
        <dbReference type="Proteomes" id="UP000199208"/>
    </source>
</evidence>
<dbReference type="OrthoDB" id="1705959at2"/>
<organism evidence="1 2">
    <name type="scientific">Acidaminobacter hydrogenoformans DSM 2784</name>
    <dbReference type="NCBI Taxonomy" id="1120920"/>
    <lineage>
        <taxon>Bacteria</taxon>
        <taxon>Bacillati</taxon>
        <taxon>Bacillota</taxon>
        <taxon>Clostridia</taxon>
        <taxon>Peptostreptococcales</taxon>
        <taxon>Acidaminobacteraceae</taxon>
        <taxon>Acidaminobacter</taxon>
    </lineage>
</organism>
<dbReference type="Proteomes" id="UP000199208">
    <property type="component" value="Unassembled WGS sequence"/>
</dbReference>
<reference evidence="1 2" key="1">
    <citation type="submission" date="2016-10" db="EMBL/GenBank/DDBJ databases">
        <authorList>
            <person name="de Groot N.N."/>
        </authorList>
    </citation>
    <scope>NUCLEOTIDE SEQUENCE [LARGE SCALE GENOMIC DNA]</scope>
    <source>
        <strain evidence="1 2">DSM 2784</strain>
    </source>
</reference>
<proteinExistence type="predicted"/>
<name>A0A1G5S4Y4_9FIRM</name>
<dbReference type="EMBL" id="FMWL01000017">
    <property type="protein sequence ID" value="SCZ81217.1"/>
    <property type="molecule type" value="Genomic_DNA"/>
</dbReference>
<gene>
    <name evidence="1" type="ORF">SAMN03080599_02664</name>
</gene>
<dbReference type="RefSeq" id="WP_092592323.1">
    <property type="nucleotide sequence ID" value="NZ_FMWL01000017.1"/>
</dbReference>
<accession>A0A1G5S4Y4</accession>
<sequence>MRSTNEHNNSTVADFLESFFTHRTLLIRRLASGEITKRFYLEQCHDYFEVRALKPFRLPIKTFEEGMMNYQYHNTYAKYYKMLMDESYTATYAEIKAYEKKMDEHYLLKDQATLALLEIVSYKNVEAYYLEMRSERLTGKLFEIVFTDRPLAILHSMDVRIQRKLTLQGCFAEDAKKSLIDDYVNTKY</sequence>
<dbReference type="InterPro" id="IPR046590">
    <property type="entry name" value="DUF6648"/>
</dbReference>
<dbReference type="Pfam" id="PF20353">
    <property type="entry name" value="DUF6648"/>
    <property type="match status" value="1"/>
</dbReference>
<keyword evidence="2" id="KW-1185">Reference proteome</keyword>
<evidence type="ECO:0000313" key="1">
    <source>
        <dbReference type="EMBL" id="SCZ81217.1"/>
    </source>
</evidence>